<gene>
    <name evidence="2" type="ORF">T310_5771</name>
</gene>
<comment type="caution">
    <text evidence="2">The sequence shown here is derived from an EMBL/GenBank/DDBJ whole genome shotgun (WGS) entry which is preliminary data.</text>
</comment>
<keyword evidence="1" id="KW-0812">Transmembrane</keyword>
<evidence type="ECO:0000256" key="1">
    <source>
        <dbReference type="SAM" id="Phobius"/>
    </source>
</evidence>
<protein>
    <recommendedName>
        <fullName evidence="4">CorA family metal ion transporter</fullName>
    </recommendedName>
</protein>
<dbReference type="OrthoDB" id="1046782at2759"/>
<dbReference type="GO" id="GO:0016020">
    <property type="term" value="C:membrane"/>
    <property type="evidence" value="ECO:0007669"/>
    <property type="project" value="InterPro"/>
</dbReference>
<evidence type="ECO:0008006" key="4">
    <source>
        <dbReference type="Google" id="ProtNLM"/>
    </source>
</evidence>
<dbReference type="Proteomes" id="UP000053958">
    <property type="component" value="Unassembled WGS sequence"/>
</dbReference>
<keyword evidence="3" id="KW-1185">Reference proteome</keyword>
<evidence type="ECO:0000313" key="2">
    <source>
        <dbReference type="EMBL" id="KKA20202.1"/>
    </source>
</evidence>
<feature type="transmembrane region" description="Helical" evidence="1">
    <location>
        <begin position="432"/>
        <end position="453"/>
    </location>
</feature>
<dbReference type="Gene3D" id="1.20.58.340">
    <property type="entry name" value="Magnesium transport protein CorA, transmembrane region"/>
    <property type="match status" value="1"/>
</dbReference>
<dbReference type="RefSeq" id="XP_013326814.1">
    <property type="nucleotide sequence ID" value="XM_013471360.1"/>
</dbReference>
<dbReference type="AlphaFoldDB" id="A0A0F4YPL5"/>
<dbReference type="EMBL" id="LASV01000281">
    <property type="protein sequence ID" value="KKA20202.1"/>
    <property type="molecule type" value="Genomic_DNA"/>
</dbReference>
<keyword evidence="1" id="KW-0472">Membrane</keyword>
<keyword evidence="1" id="KW-1133">Transmembrane helix</keyword>
<organism evidence="2 3">
    <name type="scientific">Rasamsonia emersonii (strain ATCC 16479 / CBS 393.64 / IMI 116815)</name>
    <dbReference type="NCBI Taxonomy" id="1408163"/>
    <lineage>
        <taxon>Eukaryota</taxon>
        <taxon>Fungi</taxon>
        <taxon>Dikarya</taxon>
        <taxon>Ascomycota</taxon>
        <taxon>Pezizomycotina</taxon>
        <taxon>Eurotiomycetes</taxon>
        <taxon>Eurotiomycetidae</taxon>
        <taxon>Eurotiales</taxon>
        <taxon>Trichocomaceae</taxon>
        <taxon>Rasamsonia</taxon>
    </lineage>
</organism>
<dbReference type="GO" id="GO:0046873">
    <property type="term" value="F:metal ion transmembrane transporter activity"/>
    <property type="evidence" value="ECO:0007669"/>
    <property type="project" value="InterPro"/>
</dbReference>
<reference evidence="2 3" key="1">
    <citation type="submission" date="2015-04" db="EMBL/GenBank/DDBJ databases">
        <authorList>
            <person name="Heijne W.H."/>
            <person name="Fedorova N.D."/>
            <person name="Nierman W.C."/>
            <person name="Vollebregt A.W."/>
            <person name="Zhao Z."/>
            <person name="Wu L."/>
            <person name="Kumar M."/>
            <person name="Stam H."/>
            <person name="van den Berg M.A."/>
            <person name="Pel H.J."/>
        </authorList>
    </citation>
    <scope>NUCLEOTIDE SEQUENCE [LARGE SCALE GENOMIC DNA]</scope>
    <source>
        <strain evidence="2 3">CBS 393.64</strain>
    </source>
</reference>
<dbReference type="GeneID" id="25318111"/>
<evidence type="ECO:0000313" key="3">
    <source>
        <dbReference type="Proteomes" id="UP000053958"/>
    </source>
</evidence>
<accession>A0A0F4YPL5</accession>
<name>A0A0F4YPL5_RASE3</name>
<sequence length="511" mass="59277">MKVWQEVNWQVPCCILLESIIDLVEKLNFASSRFRKTRDSSNCRLWWVIMREMDTRRIPVQMQSETLEYAVFLCCGHAAGSKCAQKCSSDEEDIVVLDEAVTPNFEDRIRNSPPRAAKAGQVRVVLLSSQAGVFRDLRQTHVLFEQYWAINTREVALLSSQLVSSYHSRAVTIDGDMCLEICYNVSESLSYVANKMDPLDSTLSVNMNPRPADVLLQHNYEPLYFRYNVVTGQTTYILLDARCERRELLHALGEKLSTSTRLHPFSLQTVILFSVLSTRTTEIDNLFRRLLWIESQLQEGSIFEITDSEKFARYIQLLHKMARSLITLEHNNQRDRSNVDRLLRDHTRLWKLSRVYPGAHKHSIDVRSHERVRDNLLCLRDFCTDRERQILTLQRRTQDFITLLYNLITGHDSATNLRIADESKKDSTSMKIIAAVTMFYLPATFVCSLFGTNLVALDTSGPAEPTFVVSKMWWLYFVFAVPLTVVTMLGFVAWRRWREGRRRLIQEKLDV</sequence>
<feature type="transmembrane region" description="Helical" evidence="1">
    <location>
        <begin position="473"/>
        <end position="494"/>
    </location>
</feature>
<dbReference type="Pfam" id="PF01544">
    <property type="entry name" value="CorA"/>
    <property type="match status" value="1"/>
</dbReference>
<dbReference type="InterPro" id="IPR002523">
    <property type="entry name" value="MgTranspt_CorA/ZnTranspt_ZntB"/>
</dbReference>
<proteinExistence type="predicted"/>